<proteinExistence type="predicted"/>
<organism evidence="1 2">
    <name type="scientific">Quercus suber</name>
    <name type="common">Cork oak</name>
    <dbReference type="NCBI Taxonomy" id="58331"/>
    <lineage>
        <taxon>Eukaryota</taxon>
        <taxon>Viridiplantae</taxon>
        <taxon>Streptophyta</taxon>
        <taxon>Embryophyta</taxon>
        <taxon>Tracheophyta</taxon>
        <taxon>Spermatophyta</taxon>
        <taxon>Magnoliopsida</taxon>
        <taxon>eudicotyledons</taxon>
        <taxon>Gunneridae</taxon>
        <taxon>Pentapetalae</taxon>
        <taxon>rosids</taxon>
        <taxon>fabids</taxon>
        <taxon>Fagales</taxon>
        <taxon>Fagaceae</taxon>
        <taxon>Quercus</taxon>
    </lineage>
</organism>
<evidence type="ECO:0000313" key="2">
    <source>
        <dbReference type="Proteomes" id="UP000237347"/>
    </source>
</evidence>
<sequence>MVLQQVGGVNSIAFYATIFILTVDKEFGSQIEEYFVYDRVFGSVGTVAMVAVLDSFHIPMTALGVIFMDKSGQQLLLLVRKLRNLSFVMELNKNNFEPIHRDLFSSAIKCANLFSCAVLGEAYER</sequence>
<dbReference type="EMBL" id="PKMF04000457">
    <property type="protein sequence ID" value="KAK7830729.1"/>
    <property type="molecule type" value="Genomic_DNA"/>
</dbReference>
<name>A0AAW0JWZ4_QUESU</name>
<protein>
    <submittedName>
        <fullName evidence="1">Sugar transporter erd6-like 5</fullName>
    </submittedName>
</protein>
<comment type="caution">
    <text evidence="1">The sequence shown here is derived from an EMBL/GenBank/DDBJ whole genome shotgun (WGS) entry which is preliminary data.</text>
</comment>
<reference evidence="1 2" key="1">
    <citation type="journal article" date="2018" name="Sci. Data">
        <title>The draft genome sequence of cork oak.</title>
        <authorList>
            <person name="Ramos A.M."/>
            <person name="Usie A."/>
            <person name="Barbosa P."/>
            <person name="Barros P.M."/>
            <person name="Capote T."/>
            <person name="Chaves I."/>
            <person name="Simoes F."/>
            <person name="Abreu I."/>
            <person name="Carrasquinho I."/>
            <person name="Faro C."/>
            <person name="Guimaraes J.B."/>
            <person name="Mendonca D."/>
            <person name="Nobrega F."/>
            <person name="Rodrigues L."/>
            <person name="Saibo N.J.M."/>
            <person name="Varela M.C."/>
            <person name="Egas C."/>
            <person name="Matos J."/>
            <person name="Miguel C.M."/>
            <person name="Oliveira M.M."/>
            <person name="Ricardo C.P."/>
            <person name="Goncalves S."/>
        </authorList>
    </citation>
    <scope>NUCLEOTIDE SEQUENCE [LARGE SCALE GENOMIC DNA]</scope>
    <source>
        <strain evidence="2">cv. HL8</strain>
    </source>
</reference>
<accession>A0AAW0JWZ4</accession>
<dbReference type="Proteomes" id="UP000237347">
    <property type="component" value="Unassembled WGS sequence"/>
</dbReference>
<keyword evidence="2" id="KW-1185">Reference proteome</keyword>
<dbReference type="AlphaFoldDB" id="A0AAW0JWZ4"/>
<evidence type="ECO:0000313" key="1">
    <source>
        <dbReference type="EMBL" id="KAK7830729.1"/>
    </source>
</evidence>
<gene>
    <name evidence="1" type="ORF">CFP56_028008</name>
</gene>